<evidence type="ECO:0000256" key="2">
    <source>
        <dbReference type="ARBA" id="ARBA00004123"/>
    </source>
</evidence>
<dbReference type="GO" id="GO:0048476">
    <property type="term" value="C:Holliday junction resolvase complex"/>
    <property type="evidence" value="ECO:0007669"/>
    <property type="project" value="InterPro"/>
</dbReference>
<comment type="cofactor">
    <cofactor evidence="1">
        <name>Mg(2+)</name>
        <dbReference type="ChEBI" id="CHEBI:18420"/>
    </cofactor>
</comment>
<proteinExistence type="predicted"/>
<dbReference type="Proteomes" id="UP000243579">
    <property type="component" value="Unassembled WGS sequence"/>
</dbReference>
<keyword evidence="7" id="KW-0378">Hydrolase</keyword>
<evidence type="ECO:0000313" key="15">
    <source>
        <dbReference type="Proteomes" id="UP000243579"/>
    </source>
</evidence>
<evidence type="ECO:0000256" key="13">
    <source>
        <dbReference type="SAM" id="MobiDB-lite"/>
    </source>
</evidence>
<evidence type="ECO:0000256" key="6">
    <source>
        <dbReference type="ARBA" id="ARBA00022763"/>
    </source>
</evidence>
<gene>
    <name evidence="14" type="ORF">ACHHYP_01040</name>
</gene>
<dbReference type="InterPro" id="IPR033310">
    <property type="entry name" value="Mms4/EME1/EME2"/>
</dbReference>
<organism evidence="14 15">
    <name type="scientific">Achlya hypogyna</name>
    <name type="common">Oomycete</name>
    <name type="synonym">Protoachlya hypogyna</name>
    <dbReference type="NCBI Taxonomy" id="1202772"/>
    <lineage>
        <taxon>Eukaryota</taxon>
        <taxon>Sar</taxon>
        <taxon>Stramenopiles</taxon>
        <taxon>Oomycota</taxon>
        <taxon>Saprolegniomycetes</taxon>
        <taxon>Saprolegniales</taxon>
        <taxon>Achlyaceae</taxon>
        <taxon>Achlya</taxon>
    </lineage>
</organism>
<dbReference type="GO" id="GO:0046872">
    <property type="term" value="F:metal ion binding"/>
    <property type="evidence" value="ECO:0007669"/>
    <property type="project" value="UniProtKB-KW"/>
</dbReference>
<accession>A0A1V9Z9U7</accession>
<dbReference type="GO" id="GO:0005634">
    <property type="term" value="C:nucleus"/>
    <property type="evidence" value="ECO:0007669"/>
    <property type="project" value="UniProtKB-SubCell"/>
</dbReference>
<keyword evidence="8" id="KW-0460">Magnesium</keyword>
<dbReference type="InterPro" id="IPR042530">
    <property type="entry name" value="EME1/EME2_C"/>
</dbReference>
<dbReference type="OrthoDB" id="343092at2759"/>
<keyword evidence="3" id="KW-0540">Nuclease</keyword>
<reference evidence="14 15" key="1">
    <citation type="journal article" date="2014" name="Genome Biol. Evol.">
        <title>The secreted proteins of Achlya hypogyna and Thraustotheca clavata identify the ancestral oomycete secretome and reveal gene acquisitions by horizontal gene transfer.</title>
        <authorList>
            <person name="Misner I."/>
            <person name="Blouin N."/>
            <person name="Leonard G."/>
            <person name="Richards T.A."/>
            <person name="Lane C.E."/>
        </authorList>
    </citation>
    <scope>NUCLEOTIDE SEQUENCE [LARGE SCALE GENOMIC DNA]</scope>
    <source>
        <strain evidence="14 15">ATCC 48635</strain>
    </source>
</reference>
<dbReference type="GO" id="GO:0004519">
    <property type="term" value="F:endonuclease activity"/>
    <property type="evidence" value="ECO:0007669"/>
    <property type="project" value="UniProtKB-KW"/>
</dbReference>
<evidence type="ECO:0000256" key="7">
    <source>
        <dbReference type="ARBA" id="ARBA00022801"/>
    </source>
</evidence>
<keyword evidence="6" id="KW-0227">DNA damage</keyword>
<dbReference type="PANTHER" id="PTHR21077">
    <property type="entry name" value="EME1 PROTEIN"/>
    <property type="match status" value="1"/>
</dbReference>
<keyword evidence="10" id="KW-0234">DNA repair</keyword>
<evidence type="ECO:0000256" key="12">
    <source>
        <dbReference type="ARBA" id="ARBA00023254"/>
    </source>
</evidence>
<protein>
    <recommendedName>
        <fullName evidence="16">ERCC4 domain-containing protein</fullName>
    </recommendedName>
</protein>
<keyword evidence="5" id="KW-0255">Endonuclease</keyword>
<evidence type="ECO:0008006" key="16">
    <source>
        <dbReference type="Google" id="ProtNLM"/>
    </source>
</evidence>
<dbReference type="GO" id="GO:0006310">
    <property type="term" value="P:DNA recombination"/>
    <property type="evidence" value="ECO:0007669"/>
    <property type="project" value="UniProtKB-KW"/>
</dbReference>
<sequence length="324" mass="35502">MTFDNGLDDEDSDNPFALTPPSPRPLSEILAPESAVRQNSVEEAPATTLDTFLSVEVAEAVPVLARARARATKSPSKPRKAKPRLRVVIEPTLLESPLGELIYSALTAHTTASRPTPFGCQAMTAPVVAQSLTWESVAGDAAEQLPMACAYIPAADFLHAMEFEYAFIYDRILQLRAHMRDSYGRIFLLVEGFSATPDDSAAYVLSLTREIAALPQTAPSGFLSHVSRLTSLRVTATGETTNEYSNAWLRMLQMIPGVSEDVAQRILDYYPTFSSLMTVYMNPSIPSDVKQILLAEKLRANSIEIVLSKRIYTVFTATNPRTVA</sequence>
<evidence type="ECO:0000256" key="3">
    <source>
        <dbReference type="ARBA" id="ARBA00022722"/>
    </source>
</evidence>
<dbReference type="GO" id="GO:0006281">
    <property type="term" value="P:DNA repair"/>
    <property type="evidence" value="ECO:0007669"/>
    <property type="project" value="UniProtKB-KW"/>
</dbReference>
<evidence type="ECO:0000256" key="9">
    <source>
        <dbReference type="ARBA" id="ARBA00023172"/>
    </source>
</evidence>
<keyword evidence="15" id="KW-1185">Reference proteome</keyword>
<comment type="caution">
    <text evidence="14">The sequence shown here is derived from an EMBL/GenBank/DDBJ whole genome shotgun (WGS) entry which is preliminary data.</text>
</comment>
<keyword evidence="9" id="KW-0233">DNA recombination</keyword>
<dbReference type="PANTHER" id="PTHR21077:SF5">
    <property type="entry name" value="CROSSOVER JUNCTION ENDONUCLEASE MMS4"/>
    <property type="match status" value="1"/>
</dbReference>
<evidence type="ECO:0000256" key="5">
    <source>
        <dbReference type="ARBA" id="ARBA00022759"/>
    </source>
</evidence>
<evidence type="ECO:0000256" key="1">
    <source>
        <dbReference type="ARBA" id="ARBA00001946"/>
    </source>
</evidence>
<evidence type="ECO:0000256" key="4">
    <source>
        <dbReference type="ARBA" id="ARBA00022723"/>
    </source>
</evidence>
<evidence type="ECO:0000256" key="10">
    <source>
        <dbReference type="ARBA" id="ARBA00023204"/>
    </source>
</evidence>
<dbReference type="EMBL" id="JNBR01000356">
    <property type="protein sequence ID" value="OQR94630.1"/>
    <property type="molecule type" value="Genomic_DNA"/>
</dbReference>
<evidence type="ECO:0000256" key="11">
    <source>
        <dbReference type="ARBA" id="ARBA00023242"/>
    </source>
</evidence>
<keyword evidence="11" id="KW-0539">Nucleus</keyword>
<dbReference type="GO" id="GO:0016787">
    <property type="term" value="F:hydrolase activity"/>
    <property type="evidence" value="ECO:0007669"/>
    <property type="project" value="UniProtKB-KW"/>
</dbReference>
<keyword evidence="12" id="KW-0469">Meiosis</keyword>
<evidence type="ECO:0000313" key="14">
    <source>
        <dbReference type="EMBL" id="OQR94630.1"/>
    </source>
</evidence>
<comment type="subcellular location">
    <subcellularLocation>
        <location evidence="2">Nucleus</location>
    </subcellularLocation>
</comment>
<dbReference type="Gene3D" id="1.10.150.670">
    <property type="entry name" value="Crossover junction endonuclease EME1, DNA-binding domain"/>
    <property type="match status" value="1"/>
</dbReference>
<feature type="compositionally biased region" description="Acidic residues" evidence="13">
    <location>
        <begin position="1"/>
        <end position="13"/>
    </location>
</feature>
<keyword evidence="4" id="KW-0479">Metal-binding</keyword>
<name>A0A1V9Z9U7_ACHHY</name>
<dbReference type="GO" id="GO:0051321">
    <property type="term" value="P:meiotic cell cycle"/>
    <property type="evidence" value="ECO:0007669"/>
    <property type="project" value="UniProtKB-KW"/>
</dbReference>
<dbReference type="AlphaFoldDB" id="A0A1V9Z9U7"/>
<evidence type="ECO:0000256" key="8">
    <source>
        <dbReference type="ARBA" id="ARBA00022842"/>
    </source>
</evidence>
<feature type="region of interest" description="Disordered" evidence="13">
    <location>
        <begin position="1"/>
        <end position="27"/>
    </location>
</feature>